<proteinExistence type="predicted"/>
<dbReference type="PROSITE" id="PS00903">
    <property type="entry name" value="CYT_DCMP_DEAMINASES_1"/>
    <property type="match status" value="1"/>
</dbReference>
<dbReference type="InterPro" id="IPR002125">
    <property type="entry name" value="CMP_dCMP_dom"/>
</dbReference>
<protein>
    <recommendedName>
        <fullName evidence="3">CMP/dCMP-type deaminase domain-containing protein</fullName>
    </recommendedName>
</protein>
<dbReference type="InterPro" id="IPR016193">
    <property type="entry name" value="Cytidine_deaminase-like"/>
</dbReference>
<dbReference type="Gene3D" id="3.40.140.10">
    <property type="entry name" value="Cytidine Deaminase, domain 2"/>
    <property type="match status" value="1"/>
</dbReference>
<evidence type="ECO:0000313" key="4">
    <source>
        <dbReference type="EMBL" id="KKO10940.1"/>
    </source>
</evidence>
<keyword evidence="2" id="KW-0862">Zinc</keyword>
<evidence type="ECO:0000256" key="2">
    <source>
        <dbReference type="ARBA" id="ARBA00022833"/>
    </source>
</evidence>
<dbReference type="PANTHER" id="PTHR11079">
    <property type="entry name" value="CYTOSINE DEAMINASE FAMILY MEMBER"/>
    <property type="match status" value="1"/>
</dbReference>
<dbReference type="GO" id="GO:0008270">
    <property type="term" value="F:zinc ion binding"/>
    <property type="evidence" value="ECO:0007669"/>
    <property type="project" value="InterPro"/>
</dbReference>
<dbReference type="CDD" id="cd01284">
    <property type="entry name" value="Riboflavin_deaminase-reductase"/>
    <property type="match status" value="1"/>
</dbReference>
<dbReference type="SUPFAM" id="SSF53927">
    <property type="entry name" value="Cytidine deaminase-like"/>
    <property type="match status" value="1"/>
</dbReference>
<sequence length="146" mass="15203">MQSSEALRYMKIAIEEGRKAVAKSGDNPPVGCVLVQDGVLVARGHTDSPGKAHAEAMAISQLSVGMSNVIAFVTLEPCSFSGRTPSCAQALIDAGISEVYVGIIDPDPRNNGKGIDKLGAAGIRVHVGIMGKEISEELEAYLGRAP</sequence>
<evidence type="ECO:0000256" key="1">
    <source>
        <dbReference type="ARBA" id="ARBA00022723"/>
    </source>
</evidence>
<keyword evidence="1" id="KW-0479">Metal-binding</keyword>
<dbReference type="PANTHER" id="PTHR11079:SF162">
    <property type="entry name" value="RIBOFLAVIN BIOSYNTHESIS PROTEIN PYRD, CHLOROPLASTIC"/>
    <property type="match status" value="1"/>
</dbReference>
<gene>
    <name evidence="4" type="ORF">LCGC14_0024230</name>
</gene>
<dbReference type="AlphaFoldDB" id="A0A0F9W3K6"/>
<feature type="domain" description="CMP/dCMP-type deaminase" evidence="3">
    <location>
        <begin position="4"/>
        <end position="126"/>
    </location>
</feature>
<dbReference type="Pfam" id="PF00383">
    <property type="entry name" value="dCMP_cyt_deam_1"/>
    <property type="match status" value="1"/>
</dbReference>
<comment type="caution">
    <text evidence="4">The sequence shown here is derived from an EMBL/GenBank/DDBJ whole genome shotgun (WGS) entry which is preliminary data.</text>
</comment>
<dbReference type="EMBL" id="LAZR01000004">
    <property type="protein sequence ID" value="KKO10940.1"/>
    <property type="molecule type" value="Genomic_DNA"/>
</dbReference>
<organism evidence="4">
    <name type="scientific">marine sediment metagenome</name>
    <dbReference type="NCBI Taxonomy" id="412755"/>
    <lineage>
        <taxon>unclassified sequences</taxon>
        <taxon>metagenomes</taxon>
        <taxon>ecological metagenomes</taxon>
    </lineage>
</organism>
<accession>A0A0F9W3K6</accession>
<name>A0A0F9W3K6_9ZZZZ</name>
<dbReference type="PROSITE" id="PS51747">
    <property type="entry name" value="CYT_DCMP_DEAMINASES_2"/>
    <property type="match status" value="1"/>
</dbReference>
<dbReference type="InterPro" id="IPR016192">
    <property type="entry name" value="APOBEC/CMP_deaminase_Zn-bd"/>
</dbReference>
<dbReference type="GO" id="GO:0016787">
    <property type="term" value="F:hydrolase activity"/>
    <property type="evidence" value="ECO:0007669"/>
    <property type="project" value="InterPro"/>
</dbReference>
<reference evidence="4" key="1">
    <citation type="journal article" date="2015" name="Nature">
        <title>Complex archaea that bridge the gap between prokaryotes and eukaryotes.</title>
        <authorList>
            <person name="Spang A."/>
            <person name="Saw J.H."/>
            <person name="Jorgensen S.L."/>
            <person name="Zaremba-Niedzwiedzka K."/>
            <person name="Martijn J."/>
            <person name="Lind A.E."/>
            <person name="van Eijk R."/>
            <person name="Schleper C."/>
            <person name="Guy L."/>
            <person name="Ettema T.J."/>
        </authorList>
    </citation>
    <scope>NUCLEOTIDE SEQUENCE</scope>
</reference>
<evidence type="ECO:0000259" key="3">
    <source>
        <dbReference type="PROSITE" id="PS51747"/>
    </source>
</evidence>